<feature type="compositionally biased region" description="Gly residues" evidence="1">
    <location>
        <begin position="154"/>
        <end position="175"/>
    </location>
</feature>
<keyword evidence="2" id="KW-0732">Signal</keyword>
<comment type="caution">
    <text evidence="3">The sequence shown here is derived from an EMBL/GenBank/DDBJ whole genome shotgun (WGS) entry which is preliminary data.</text>
</comment>
<name>A0AAE0BBP1_9CHLO</name>
<feature type="region of interest" description="Disordered" evidence="1">
    <location>
        <begin position="129"/>
        <end position="181"/>
    </location>
</feature>
<keyword evidence="4" id="KW-1185">Reference proteome</keyword>
<gene>
    <name evidence="3" type="ORF">CYMTET_56769</name>
</gene>
<evidence type="ECO:0000256" key="2">
    <source>
        <dbReference type="SAM" id="SignalP"/>
    </source>
</evidence>
<dbReference type="AlphaFoldDB" id="A0AAE0BBP1"/>
<feature type="signal peptide" evidence="2">
    <location>
        <begin position="1"/>
        <end position="22"/>
    </location>
</feature>
<dbReference type="Proteomes" id="UP001190700">
    <property type="component" value="Unassembled WGS sequence"/>
</dbReference>
<evidence type="ECO:0000313" key="4">
    <source>
        <dbReference type="Proteomes" id="UP001190700"/>
    </source>
</evidence>
<reference evidence="3 4" key="1">
    <citation type="journal article" date="2015" name="Genome Biol. Evol.">
        <title>Comparative Genomics of a Bacterivorous Green Alga Reveals Evolutionary Causalities and Consequences of Phago-Mixotrophic Mode of Nutrition.</title>
        <authorList>
            <person name="Burns J.A."/>
            <person name="Paasch A."/>
            <person name="Narechania A."/>
            <person name="Kim E."/>
        </authorList>
    </citation>
    <scope>NUCLEOTIDE SEQUENCE [LARGE SCALE GENOMIC DNA]</scope>
    <source>
        <strain evidence="3 4">PLY_AMNH</strain>
    </source>
</reference>
<accession>A0AAE0BBP1</accession>
<protein>
    <submittedName>
        <fullName evidence="3">Uncharacterized protein</fullName>
    </submittedName>
</protein>
<evidence type="ECO:0000256" key="1">
    <source>
        <dbReference type="SAM" id="MobiDB-lite"/>
    </source>
</evidence>
<feature type="chain" id="PRO_5042029245" evidence="2">
    <location>
        <begin position="23"/>
        <end position="201"/>
    </location>
</feature>
<feature type="compositionally biased region" description="Basic and acidic residues" evidence="1">
    <location>
        <begin position="143"/>
        <end position="153"/>
    </location>
</feature>
<evidence type="ECO:0000313" key="3">
    <source>
        <dbReference type="EMBL" id="KAK3232910.1"/>
    </source>
</evidence>
<proteinExistence type="predicted"/>
<dbReference type="EMBL" id="LGRX02035853">
    <property type="protein sequence ID" value="KAK3232910.1"/>
    <property type="molecule type" value="Genomic_DNA"/>
</dbReference>
<sequence length="201" mass="20981">MAVMPAMMKQVVFVLPVVKITAVLLLEPPAPKPWLRVVGMGWRSWEGRKGGGDGGRWAWREHGGGRQLTVDAMITLPLDASVTLTSFVPVPAAPAICPRKDSKKAVEKEELSKAARSIPENPMEHVITSHNHSSRGGLGGGGEGRKEVERGGEGVEGIGGGEVGRRGGGGTGGGGRTRKVPSRVEAGAPVEVAYTIVPVIS</sequence>
<organism evidence="3 4">
    <name type="scientific">Cymbomonas tetramitiformis</name>
    <dbReference type="NCBI Taxonomy" id="36881"/>
    <lineage>
        <taxon>Eukaryota</taxon>
        <taxon>Viridiplantae</taxon>
        <taxon>Chlorophyta</taxon>
        <taxon>Pyramimonadophyceae</taxon>
        <taxon>Pyramimonadales</taxon>
        <taxon>Pyramimonadaceae</taxon>
        <taxon>Cymbomonas</taxon>
    </lineage>
</organism>